<evidence type="ECO:0000313" key="2">
    <source>
        <dbReference type="EMBL" id="NYJ16939.1"/>
    </source>
</evidence>
<dbReference type="AlphaFoldDB" id="A0A7Z0J3K2"/>
<proteinExistence type="predicted"/>
<dbReference type="EMBL" id="JACCFQ010000001">
    <property type="protein sequence ID" value="NYJ16939.1"/>
    <property type="molecule type" value="Genomic_DNA"/>
</dbReference>
<dbReference type="Proteomes" id="UP000560069">
    <property type="component" value="Unassembled WGS sequence"/>
</dbReference>
<comment type="caution">
    <text evidence="2">The sequence shown here is derived from an EMBL/GenBank/DDBJ whole genome shotgun (WGS) entry which is preliminary data.</text>
</comment>
<evidence type="ECO:0000256" key="1">
    <source>
        <dbReference type="SAM" id="MobiDB-lite"/>
    </source>
</evidence>
<gene>
    <name evidence="2" type="ORF">HNR11_001473</name>
</gene>
<name>A0A7Z0J3K2_9MICC</name>
<keyword evidence="3" id="KW-1185">Reference proteome</keyword>
<sequence>MSSTVSITAREDYAGPHSRLTLNPDPAAAKTLEE</sequence>
<evidence type="ECO:0000313" key="3">
    <source>
        <dbReference type="Proteomes" id="UP000560069"/>
    </source>
</evidence>
<reference evidence="2 3" key="1">
    <citation type="submission" date="2020-07" db="EMBL/GenBank/DDBJ databases">
        <title>Sequencing the genomes of 1000 actinobacteria strains.</title>
        <authorList>
            <person name="Klenk H.-P."/>
        </authorList>
    </citation>
    <scope>NUCLEOTIDE SEQUENCE [LARGE SCALE GENOMIC DNA]</scope>
    <source>
        <strain evidence="2 3">DSM 15664</strain>
    </source>
</reference>
<accession>A0A7Z0J3K2</accession>
<organism evidence="2 3">
    <name type="scientific">Nesterenkonia sandarakina</name>
    <dbReference type="NCBI Taxonomy" id="272918"/>
    <lineage>
        <taxon>Bacteria</taxon>
        <taxon>Bacillati</taxon>
        <taxon>Actinomycetota</taxon>
        <taxon>Actinomycetes</taxon>
        <taxon>Micrococcales</taxon>
        <taxon>Micrococcaceae</taxon>
        <taxon>Nesterenkonia</taxon>
    </lineage>
</organism>
<protein>
    <submittedName>
        <fullName evidence="2">Uncharacterized protein</fullName>
    </submittedName>
</protein>
<feature type="region of interest" description="Disordered" evidence="1">
    <location>
        <begin position="1"/>
        <end position="34"/>
    </location>
</feature>